<dbReference type="PANTHER" id="PTHR20852">
    <property type="entry name" value="GLUTAMINE SYNTHETASE"/>
    <property type="match status" value="1"/>
</dbReference>
<comment type="catalytic activity">
    <reaction evidence="8 11">
        <text>L-glutamate + NH4(+) + ATP = L-glutamine + ADP + phosphate + H(+)</text>
        <dbReference type="Rhea" id="RHEA:16169"/>
        <dbReference type="ChEBI" id="CHEBI:15378"/>
        <dbReference type="ChEBI" id="CHEBI:28938"/>
        <dbReference type="ChEBI" id="CHEBI:29985"/>
        <dbReference type="ChEBI" id="CHEBI:30616"/>
        <dbReference type="ChEBI" id="CHEBI:43474"/>
        <dbReference type="ChEBI" id="CHEBI:58359"/>
        <dbReference type="ChEBI" id="CHEBI:456216"/>
        <dbReference type="EC" id="6.3.1.2"/>
    </reaction>
</comment>
<dbReference type="InterPro" id="IPR027302">
    <property type="entry name" value="Gln_synth_N_conserv_site"/>
</dbReference>
<name>A0A077Z364_TRITR</name>
<evidence type="ECO:0000256" key="5">
    <source>
        <dbReference type="ARBA" id="ARBA00022598"/>
    </source>
</evidence>
<dbReference type="SMART" id="SM01230">
    <property type="entry name" value="Gln-synt_C"/>
    <property type="match status" value="1"/>
</dbReference>
<evidence type="ECO:0000256" key="9">
    <source>
        <dbReference type="PROSITE-ProRule" id="PRU01330"/>
    </source>
</evidence>
<dbReference type="InterPro" id="IPR050292">
    <property type="entry name" value="Glutamine_Synthetase"/>
</dbReference>
<dbReference type="PROSITE" id="PS00181">
    <property type="entry name" value="GLNA_ATP"/>
    <property type="match status" value="1"/>
</dbReference>
<sequence>MVHRVLCRFATMAFTLTINTANNKSVLSNYLKIPQGDKVQATYVWIDGTGENMRAKTRTLDEEPKSVKELPIWNFDGSSTCQAEGSNSDVYLYPVAMFRDPFLQDKNKLVLCETYKYNKQPTGRCALTCFAVAIVVVKIEASNTRHSCFEAMEDAKRFEPWFGIEQEYTLYDLDRYPYRWPKLGFPAPQGPYYCGVGADRVFGRDVVEAHYRALLYAGIKIAGTNAEVMPAQWEFQIGTCEGIEAADHLWMARYILHRVAEDFNVVVSFDPKPVPGDWNGAGAHCNFSTKQMRESGGITHIEEAVEKLSKRHKEHIKVYDAHGGMDNLRRLVGRMETSSVSEFSAGIAHRGASVRIPRQVADNGCGYLEDRRPASNSDPYRVTEALVRTVCLDE</sequence>
<dbReference type="FunFam" id="3.10.20.70:FF:000004">
    <property type="entry name" value="Glutamine synthetase"/>
    <property type="match status" value="1"/>
</dbReference>
<dbReference type="STRING" id="36087.A0A077Z364"/>
<keyword evidence="15" id="KW-1185">Reference proteome</keyword>
<dbReference type="GO" id="GO:0006542">
    <property type="term" value="P:glutamine biosynthetic process"/>
    <property type="evidence" value="ECO:0007669"/>
    <property type="project" value="InterPro"/>
</dbReference>
<dbReference type="EMBL" id="HG805881">
    <property type="protein sequence ID" value="CDW54118.1"/>
    <property type="molecule type" value="Genomic_DNA"/>
</dbReference>
<dbReference type="PANTHER" id="PTHR20852:SF57">
    <property type="entry name" value="GLUTAMINE SYNTHETASE 2 CYTOPLASMIC"/>
    <property type="match status" value="1"/>
</dbReference>
<dbReference type="GO" id="GO:0004356">
    <property type="term" value="F:glutamine synthetase activity"/>
    <property type="evidence" value="ECO:0007669"/>
    <property type="project" value="UniProtKB-EC"/>
</dbReference>
<dbReference type="FunFam" id="3.30.590.10:FF:000011">
    <property type="entry name" value="Glutamine synthetase"/>
    <property type="match status" value="1"/>
</dbReference>
<accession>A0A077Z364</accession>
<evidence type="ECO:0000256" key="8">
    <source>
        <dbReference type="ARBA" id="ARBA00049436"/>
    </source>
</evidence>
<dbReference type="GO" id="GO:0005737">
    <property type="term" value="C:cytoplasm"/>
    <property type="evidence" value="ECO:0007669"/>
    <property type="project" value="UniProtKB-SubCell"/>
</dbReference>
<dbReference type="GO" id="GO:0005524">
    <property type="term" value="F:ATP binding"/>
    <property type="evidence" value="ECO:0007669"/>
    <property type="project" value="UniProtKB-KW"/>
</dbReference>
<dbReference type="PROSITE" id="PS51987">
    <property type="entry name" value="GS_CATALYTIC"/>
    <property type="match status" value="1"/>
</dbReference>
<dbReference type="InterPro" id="IPR014746">
    <property type="entry name" value="Gln_synth/guanido_kin_cat_dom"/>
</dbReference>
<evidence type="ECO:0000256" key="4">
    <source>
        <dbReference type="ARBA" id="ARBA00022490"/>
    </source>
</evidence>
<dbReference type="SUPFAM" id="SSF55931">
    <property type="entry name" value="Glutamine synthetase/guanido kinase"/>
    <property type="match status" value="1"/>
</dbReference>
<evidence type="ECO:0000313" key="14">
    <source>
        <dbReference type="EMBL" id="CDW54118.1"/>
    </source>
</evidence>
<dbReference type="Gene3D" id="3.30.590.10">
    <property type="entry name" value="Glutamine synthetase/guanido kinase, catalytic domain"/>
    <property type="match status" value="2"/>
</dbReference>
<reference evidence="14" key="1">
    <citation type="submission" date="2014-01" db="EMBL/GenBank/DDBJ databases">
        <authorList>
            <person name="Aslett M."/>
        </authorList>
    </citation>
    <scope>NUCLEOTIDE SEQUENCE</scope>
</reference>
<gene>
    <name evidence="14" type="ORF">TTRE_0000238701</name>
</gene>
<reference evidence="14" key="2">
    <citation type="submission" date="2014-03" db="EMBL/GenBank/DDBJ databases">
        <title>The whipworm genome and dual-species transcriptomics of an intimate host-pathogen interaction.</title>
        <authorList>
            <person name="Foth B.J."/>
            <person name="Tsai I.J."/>
            <person name="Reid A.J."/>
            <person name="Bancroft A.J."/>
            <person name="Nichol S."/>
            <person name="Tracey A."/>
            <person name="Holroyd N."/>
            <person name="Cotton J.A."/>
            <person name="Stanley E.J."/>
            <person name="Zarowiecki M."/>
            <person name="Liu J.Z."/>
            <person name="Huckvale T."/>
            <person name="Cooper P.J."/>
            <person name="Grencis R.K."/>
            <person name="Berriman M."/>
        </authorList>
    </citation>
    <scope>NUCLEOTIDE SEQUENCE [LARGE SCALE GENOMIC DNA]</scope>
</reference>
<dbReference type="AlphaFoldDB" id="A0A077Z364"/>
<evidence type="ECO:0000256" key="3">
    <source>
        <dbReference type="ARBA" id="ARBA00012937"/>
    </source>
</evidence>
<dbReference type="SUPFAM" id="SSF54368">
    <property type="entry name" value="Glutamine synthetase, N-terminal domain"/>
    <property type="match status" value="1"/>
</dbReference>
<dbReference type="Pfam" id="PF03951">
    <property type="entry name" value="Gln-synt_N"/>
    <property type="match status" value="1"/>
</dbReference>
<evidence type="ECO:0000256" key="1">
    <source>
        <dbReference type="ARBA" id="ARBA00004496"/>
    </source>
</evidence>
<protein>
    <recommendedName>
        <fullName evidence="3 11">Glutamine synthetase</fullName>
        <ecNumber evidence="3 11">6.3.1.2</ecNumber>
    </recommendedName>
</protein>
<proteinExistence type="inferred from homology"/>
<dbReference type="PROSITE" id="PS00180">
    <property type="entry name" value="GLNA_1"/>
    <property type="match status" value="1"/>
</dbReference>
<keyword evidence="5 11" id="KW-0436">Ligase</keyword>
<keyword evidence="4" id="KW-0963">Cytoplasm</keyword>
<evidence type="ECO:0000259" key="13">
    <source>
        <dbReference type="PROSITE" id="PS51987"/>
    </source>
</evidence>
<evidence type="ECO:0000256" key="6">
    <source>
        <dbReference type="ARBA" id="ARBA00022741"/>
    </source>
</evidence>
<dbReference type="Pfam" id="PF00120">
    <property type="entry name" value="Gln-synt_C"/>
    <property type="match status" value="1"/>
</dbReference>
<evidence type="ECO:0000313" key="15">
    <source>
        <dbReference type="Proteomes" id="UP000030665"/>
    </source>
</evidence>
<evidence type="ECO:0000256" key="7">
    <source>
        <dbReference type="ARBA" id="ARBA00022840"/>
    </source>
</evidence>
<dbReference type="Gene3D" id="3.10.20.70">
    <property type="entry name" value="Glutamine synthetase, N-terminal domain"/>
    <property type="match status" value="1"/>
</dbReference>
<dbReference type="Proteomes" id="UP000030665">
    <property type="component" value="Unassembled WGS sequence"/>
</dbReference>
<dbReference type="PROSITE" id="PS51986">
    <property type="entry name" value="GS_BETA_GRASP"/>
    <property type="match status" value="1"/>
</dbReference>
<comment type="similarity">
    <text evidence="2 9 10">Belongs to the glutamine synthetase family.</text>
</comment>
<dbReference type="EC" id="6.3.1.2" evidence="3 11"/>
<comment type="subcellular location">
    <subcellularLocation>
        <location evidence="1">Cytoplasm</location>
    </subcellularLocation>
</comment>
<dbReference type="OrthoDB" id="1936100at2759"/>
<keyword evidence="7 11" id="KW-0067">ATP-binding</keyword>
<feature type="domain" description="GS beta-grasp" evidence="12">
    <location>
        <begin position="39"/>
        <end position="119"/>
    </location>
</feature>
<feature type="domain" description="GS catalytic" evidence="13">
    <location>
        <begin position="144"/>
        <end position="394"/>
    </location>
</feature>
<dbReference type="InterPro" id="IPR036651">
    <property type="entry name" value="Gln_synt_N_sf"/>
</dbReference>
<keyword evidence="6 11" id="KW-0547">Nucleotide-binding</keyword>
<dbReference type="InterPro" id="IPR008146">
    <property type="entry name" value="Gln_synth_cat_dom"/>
</dbReference>
<dbReference type="InterPro" id="IPR027303">
    <property type="entry name" value="Gln_synth_gly_rich_site"/>
</dbReference>
<evidence type="ECO:0000256" key="2">
    <source>
        <dbReference type="ARBA" id="ARBA00009897"/>
    </source>
</evidence>
<evidence type="ECO:0000259" key="12">
    <source>
        <dbReference type="PROSITE" id="PS51986"/>
    </source>
</evidence>
<dbReference type="InterPro" id="IPR008147">
    <property type="entry name" value="Gln_synt_N"/>
</dbReference>
<evidence type="ECO:0000256" key="11">
    <source>
        <dbReference type="RuleBase" id="RU004356"/>
    </source>
</evidence>
<evidence type="ECO:0000256" key="10">
    <source>
        <dbReference type="RuleBase" id="RU000384"/>
    </source>
</evidence>
<organism evidence="14 15">
    <name type="scientific">Trichuris trichiura</name>
    <name type="common">Whipworm</name>
    <name type="synonym">Trichocephalus trichiurus</name>
    <dbReference type="NCBI Taxonomy" id="36087"/>
    <lineage>
        <taxon>Eukaryota</taxon>
        <taxon>Metazoa</taxon>
        <taxon>Ecdysozoa</taxon>
        <taxon>Nematoda</taxon>
        <taxon>Enoplea</taxon>
        <taxon>Dorylaimia</taxon>
        <taxon>Trichinellida</taxon>
        <taxon>Trichuridae</taxon>
        <taxon>Trichuris</taxon>
    </lineage>
</organism>